<dbReference type="FunFam" id="3.40.50.720:FF:000019">
    <property type="entry name" value="Glycerol-3-phosphate dehydrogenase [NAD(P)+]"/>
    <property type="match status" value="1"/>
</dbReference>
<dbReference type="PIRSF" id="PIRSF000114">
    <property type="entry name" value="Glycerol-3-P_dh"/>
    <property type="match status" value="1"/>
</dbReference>
<evidence type="ECO:0000256" key="3">
    <source>
        <dbReference type="ARBA" id="ARBA00023027"/>
    </source>
</evidence>
<dbReference type="Gene3D" id="3.40.50.720">
    <property type="entry name" value="NAD(P)-binding Rossmann-like Domain"/>
    <property type="match status" value="1"/>
</dbReference>
<dbReference type="InterPro" id="IPR006168">
    <property type="entry name" value="G3P_DH_NAD-dep"/>
</dbReference>
<evidence type="ECO:0000256" key="4">
    <source>
        <dbReference type="ARBA" id="ARBA00048683"/>
    </source>
</evidence>
<keyword evidence="15" id="KW-1185">Reference proteome</keyword>
<dbReference type="SUPFAM" id="SSF51735">
    <property type="entry name" value="NAD(P)-binding Rossmann-fold domains"/>
    <property type="match status" value="1"/>
</dbReference>
<dbReference type="NCBIfam" id="NF000942">
    <property type="entry name" value="PRK00094.1-4"/>
    <property type="match status" value="1"/>
</dbReference>
<comment type="catalytic activity">
    <reaction evidence="4 11">
        <text>sn-glycerol 3-phosphate + NAD(+) = dihydroxyacetone phosphate + NADH + H(+)</text>
        <dbReference type="Rhea" id="RHEA:11092"/>
        <dbReference type="ChEBI" id="CHEBI:15378"/>
        <dbReference type="ChEBI" id="CHEBI:57540"/>
        <dbReference type="ChEBI" id="CHEBI:57597"/>
        <dbReference type="ChEBI" id="CHEBI:57642"/>
        <dbReference type="ChEBI" id="CHEBI:57945"/>
        <dbReference type="EC" id="1.1.1.8"/>
    </reaction>
</comment>
<dbReference type="EMBL" id="JAFCMP010000301">
    <property type="protein sequence ID" value="KAG5181667.1"/>
    <property type="molecule type" value="Genomic_DNA"/>
</dbReference>
<protein>
    <recommendedName>
        <fullName evidence="11">Glycerol-3-phosphate dehydrogenase [NAD(+)]</fullName>
        <ecNumber evidence="11">1.1.1.8</ecNumber>
    </recommendedName>
</protein>
<evidence type="ECO:0000256" key="5">
    <source>
        <dbReference type="ARBA" id="ARBA00060503"/>
    </source>
</evidence>
<dbReference type="PRINTS" id="PR00077">
    <property type="entry name" value="GPDHDRGNASE"/>
</dbReference>
<dbReference type="GO" id="GO:0141152">
    <property type="term" value="F:glycerol-3-phosphate dehydrogenase (NAD+) activity"/>
    <property type="evidence" value="ECO:0007669"/>
    <property type="project" value="UniProtKB-UniRule"/>
</dbReference>
<dbReference type="SUPFAM" id="SSF48179">
    <property type="entry name" value="6-phosphogluconate dehydrogenase C-terminal domain-like"/>
    <property type="match status" value="1"/>
</dbReference>
<keyword evidence="2 10" id="KW-0560">Oxidoreductase</keyword>
<gene>
    <name evidence="14" type="ORF">JKP88DRAFT_199733</name>
</gene>
<dbReference type="NCBIfam" id="NF000940">
    <property type="entry name" value="PRK00094.1-2"/>
    <property type="match status" value="1"/>
</dbReference>
<comment type="similarity">
    <text evidence="1 10">Belongs to the NAD-dependent glycerol-3-phosphate dehydrogenase family.</text>
</comment>
<evidence type="ECO:0000256" key="6">
    <source>
        <dbReference type="ARBA" id="ARBA00084116"/>
    </source>
</evidence>
<feature type="binding site" evidence="9">
    <location>
        <position position="257"/>
    </location>
    <ligand>
        <name>NAD(+)</name>
        <dbReference type="ChEBI" id="CHEBI:57540"/>
    </ligand>
</feature>
<dbReference type="Gene3D" id="1.10.1040.10">
    <property type="entry name" value="N-(1-d-carboxylethyl)-l-norvaline Dehydrogenase, domain 2"/>
    <property type="match status" value="1"/>
</dbReference>
<reference evidence="14" key="1">
    <citation type="submission" date="2021-02" db="EMBL/GenBank/DDBJ databases">
        <title>First Annotated Genome of the Yellow-green Alga Tribonema minus.</title>
        <authorList>
            <person name="Mahan K.M."/>
        </authorList>
    </citation>
    <scope>NUCLEOTIDE SEQUENCE</scope>
    <source>
        <strain evidence="14">UTEX B ZZ1240</strain>
    </source>
</reference>
<proteinExistence type="inferred from homology"/>
<evidence type="ECO:0000259" key="13">
    <source>
        <dbReference type="Pfam" id="PF07479"/>
    </source>
</evidence>
<evidence type="ECO:0000313" key="14">
    <source>
        <dbReference type="EMBL" id="KAG5181667.1"/>
    </source>
</evidence>
<dbReference type="GO" id="GO:0005975">
    <property type="term" value="P:carbohydrate metabolic process"/>
    <property type="evidence" value="ECO:0007669"/>
    <property type="project" value="InterPro"/>
</dbReference>
<dbReference type="Pfam" id="PF07479">
    <property type="entry name" value="NAD_Gly3P_dh_C"/>
    <property type="match status" value="1"/>
</dbReference>
<evidence type="ECO:0000256" key="11">
    <source>
        <dbReference type="RuleBase" id="RU361243"/>
    </source>
</evidence>
<dbReference type="GO" id="GO:0020015">
    <property type="term" value="C:glycosome"/>
    <property type="evidence" value="ECO:0007669"/>
    <property type="project" value="UniProtKB-SubCell"/>
</dbReference>
<feature type="active site" description="Proton acceptor" evidence="7">
    <location>
        <position position="193"/>
    </location>
</feature>
<feature type="binding site" evidence="9">
    <location>
        <begin position="11"/>
        <end position="16"/>
    </location>
    <ligand>
        <name>NAD(+)</name>
        <dbReference type="ChEBI" id="CHEBI:57540"/>
    </ligand>
</feature>
<feature type="domain" description="Glycerol-3-phosphate dehydrogenase NAD-dependent N-terminal" evidence="12">
    <location>
        <begin position="8"/>
        <end position="162"/>
    </location>
</feature>
<evidence type="ECO:0000256" key="8">
    <source>
        <dbReference type="PIRSR" id="PIRSR000114-2"/>
    </source>
</evidence>
<dbReference type="FunFam" id="1.10.1040.10:FF:000001">
    <property type="entry name" value="Glycerol-3-phosphate dehydrogenase [NAD(P)+]"/>
    <property type="match status" value="1"/>
</dbReference>
<comment type="caution">
    <text evidence="14">The sequence shown here is derived from an EMBL/GenBank/DDBJ whole genome shotgun (WGS) entry which is preliminary data.</text>
</comment>
<organism evidence="14 15">
    <name type="scientific">Tribonema minus</name>
    <dbReference type="NCBI Taxonomy" id="303371"/>
    <lineage>
        <taxon>Eukaryota</taxon>
        <taxon>Sar</taxon>
        <taxon>Stramenopiles</taxon>
        <taxon>Ochrophyta</taxon>
        <taxon>PX clade</taxon>
        <taxon>Xanthophyceae</taxon>
        <taxon>Tribonematales</taxon>
        <taxon>Tribonemataceae</taxon>
        <taxon>Tribonema</taxon>
    </lineage>
</organism>
<evidence type="ECO:0000256" key="1">
    <source>
        <dbReference type="ARBA" id="ARBA00011009"/>
    </source>
</evidence>
<dbReference type="InterPro" id="IPR008927">
    <property type="entry name" value="6-PGluconate_DH-like_C_sf"/>
</dbReference>
<evidence type="ECO:0000256" key="9">
    <source>
        <dbReference type="PIRSR" id="PIRSR000114-3"/>
    </source>
</evidence>
<evidence type="ECO:0000259" key="12">
    <source>
        <dbReference type="Pfam" id="PF01210"/>
    </source>
</evidence>
<dbReference type="PROSITE" id="PS00957">
    <property type="entry name" value="NAD_G3PDH"/>
    <property type="match status" value="1"/>
</dbReference>
<dbReference type="EC" id="1.1.1.8" evidence="11"/>
<dbReference type="PANTHER" id="PTHR11728">
    <property type="entry name" value="GLYCEROL-3-PHOSPHATE DEHYDROGENASE"/>
    <property type="match status" value="1"/>
</dbReference>
<dbReference type="GO" id="GO:0051287">
    <property type="term" value="F:NAD binding"/>
    <property type="evidence" value="ECO:0007669"/>
    <property type="project" value="UniProtKB-UniRule"/>
</dbReference>
<dbReference type="InterPro" id="IPR011128">
    <property type="entry name" value="G3P_DH_NAD-dep_N"/>
</dbReference>
<dbReference type="InterPro" id="IPR006109">
    <property type="entry name" value="G3P_DH_NAD-dep_C"/>
</dbReference>
<evidence type="ECO:0000256" key="2">
    <source>
        <dbReference type="ARBA" id="ARBA00023002"/>
    </source>
</evidence>
<keyword evidence="6" id="KW-0327">Glycosome</keyword>
<evidence type="ECO:0000256" key="10">
    <source>
        <dbReference type="RuleBase" id="RU000437"/>
    </source>
</evidence>
<comment type="subcellular location">
    <subcellularLocation>
        <location evidence="5">Glycosome</location>
    </subcellularLocation>
</comment>
<evidence type="ECO:0000313" key="15">
    <source>
        <dbReference type="Proteomes" id="UP000664859"/>
    </source>
</evidence>
<dbReference type="GO" id="GO:0046168">
    <property type="term" value="P:glycerol-3-phosphate catabolic process"/>
    <property type="evidence" value="ECO:0007669"/>
    <property type="project" value="UniProtKB-UniRule"/>
</dbReference>
<name>A0A835YU39_9STRA</name>
<dbReference type="GO" id="GO:0005829">
    <property type="term" value="C:cytosol"/>
    <property type="evidence" value="ECO:0007669"/>
    <property type="project" value="TreeGrafter"/>
</dbReference>
<dbReference type="InterPro" id="IPR036291">
    <property type="entry name" value="NAD(P)-bd_dom_sf"/>
</dbReference>
<feature type="binding site" evidence="9">
    <location>
        <position position="142"/>
    </location>
    <ligand>
        <name>NAD(+)</name>
        <dbReference type="ChEBI" id="CHEBI:57540"/>
    </ligand>
</feature>
<feature type="binding site" evidence="8">
    <location>
        <begin position="257"/>
        <end position="258"/>
    </location>
    <ligand>
        <name>substrate</name>
    </ligand>
</feature>
<dbReference type="PANTHER" id="PTHR11728:SF1">
    <property type="entry name" value="GLYCEROL-3-PHOSPHATE DEHYDROGENASE [NAD(+)] 2, CHLOROPLASTIC"/>
    <property type="match status" value="1"/>
</dbReference>
<dbReference type="Proteomes" id="UP000664859">
    <property type="component" value="Unassembled WGS sequence"/>
</dbReference>
<keyword evidence="3 9" id="KW-0520">NAD</keyword>
<dbReference type="OrthoDB" id="10263760at2759"/>
<evidence type="ECO:0000256" key="7">
    <source>
        <dbReference type="PIRSR" id="PIRSR000114-1"/>
    </source>
</evidence>
<feature type="binding site" evidence="8">
    <location>
        <position position="109"/>
    </location>
    <ligand>
        <name>substrate</name>
    </ligand>
</feature>
<dbReference type="Pfam" id="PF01210">
    <property type="entry name" value="NAD_Gly3P_dh_N"/>
    <property type="match status" value="1"/>
</dbReference>
<dbReference type="InterPro" id="IPR013328">
    <property type="entry name" value="6PGD_dom2"/>
</dbReference>
<accession>A0A835YU39</accession>
<dbReference type="HAMAP" id="MF_00394">
    <property type="entry name" value="NAD_Glyc3P_dehydrog"/>
    <property type="match status" value="1"/>
</dbReference>
<dbReference type="AlphaFoldDB" id="A0A835YU39"/>
<sequence>MPYPVRFTILGGGNFGLALSHVLARNGIPSTLLLRNAEIAEHINVHHEHPTYLKGIKLPWHIRATTDAKDALQDATYVIHAVPVQYSRAFLKKVASYIPPGAPILSVSKGIETSSLSLMTDILAETCGPERSYAFLSGPSFAREIAQNMATAVVIASDDSQLANDLANLLSSPSFRCFTSKDVIGVEVGGAVKNVIAIAAGMSEGLGLGTNAMAGLVTRGCVEMKRIAQVLGGKPTTLSGLSGVGDTFGTCFGPLSRNRNFGIRLGKGETMEEILASSTEVAEGVDTALALANLIKKIDKSYRIDLKYAIIFGVSDILQGFRSPREGLEDLMAMPLRAEMYD</sequence>
<feature type="domain" description="Glycerol-3-phosphate dehydrogenase NAD-dependent C-terminal" evidence="13">
    <location>
        <begin position="182"/>
        <end position="327"/>
    </location>
</feature>